<gene>
    <name evidence="1" type="ORF">L596_006845</name>
</gene>
<sequence>MFVNFAQIGFSPHFDSASQVTGRAVLGSIILENELDDVSGNDEFGNIRTELVSGCKWRSMFGQEDEGKMSKHKGPLKAIVLECLGTKNVCLRNK</sequence>
<protein>
    <submittedName>
        <fullName evidence="1">Uncharacterized protein</fullName>
    </submittedName>
</protein>
<proteinExistence type="predicted"/>
<reference evidence="1" key="3">
    <citation type="journal article" date="2019" name="G3 (Bethesda)">
        <title>Hybrid Assembly of the Genome of the Entomopathogenic Nematode Steinernema carpocapsae Identifies the X-Chromosome.</title>
        <authorList>
            <person name="Serra L."/>
            <person name="Macchietto M."/>
            <person name="Macias-Munoz A."/>
            <person name="McGill C.J."/>
            <person name="Rodriguez I.M."/>
            <person name="Rodriguez B."/>
            <person name="Murad R."/>
            <person name="Mortazavi A."/>
        </authorList>
    </citation>
    <scope>NUCLEOTIDE SEQUENCE</scope>
    <source>
        <strain evidence="1">ALL</strain>
    </source>
</reference>
<evidence type="ECO:0000313" key="1">
    <source>
        <dbReference type="EMBL" id="TKR92133.1"/>
    </source>
</evidence>
<reference evidence="1" key="1">
    <citation type="submission" date="2013-11" db="EMBL/GenBank/DDBJ databases">
        <authorList>
            <person name="Sternberg P."/>
            <person name="Dillman A."/>
            <person name="Macchietto M."/>
        </authorList>
    </citation>
    <scope>NUCLEOTIDE SEQUENCE</scope>
    <source>
        <strain evidence="1">ALL</strain>
    </source>
</reference>
<accession>A0A4U5P865</accession>
<dbReference type="EMBL" id="AZBU02000002">
    <property type="protein sequence ID" value="TKR92133.1"/>
    <property type="molecule type" value="Genomic_DNA"/>
</dbReference>
<organism evidence="1">
    <name type="scientific">Steinernema carpocapsae</name>
    <name type="common">Entomopathogenic nematode</name>
    <dbReference type="NCBI Taxonomy" id="34508"/>
    <lineage>
        <taxon>Eukaryota</taxon>
        <taxon>Metazoa</taxon>
        <taxon>Ecdysozoa</taxon>
        <taxon>Nematoda</taxon>
        <taxon>Chromadorea</taxon>
        <taxon>Rhabditida</taxon>
        <taxon>Tylenchina</taxon>
        <taxon>Panagrolaimomorpha</taxon>
        <taxon>Strongyloidoidea</taxon>
        <taxon>Steinernematidae</taxon>
        <taxon>Steinernema</taxon>
    </lineage>
</organism>
<reference evidence="1" key="2">
    <citation type="journal article" date="2015" name="Genome Biol.">
        <title>Comparative genomics of Steinernema reveals deeply conserved gene regulatory networks.</title>
        <authorList>
            <person name="Dillman A.R."/>
            <person name="Macchietto M."/>
            <person name="Porter C.F."/>
            <person name="Rogers A."/>
            <person name="Williams B."/>
            <person name="Antoshechkin I."/>
            <person name="Lee M.M."/>
            <person name="Goodwin Z."/>
            <person name="Lu X."/>
            <person name="Lewis E.E."/>
            <person name="Goodrich-Blair H."/>
            <person name="Stock S.P."/>
            <person name="Adams B.J."/>
            <person name="Sternberg P.W."/>
            <person name="Mortazavi A."/>
        </authorList>
    </citation>
    <scope>NUCLEOTIDE SEQUENCE [LARGE SCALE GENOMIC DNA]</scope>
    <source>
        <strain evidence="1">ALL</strain>
    </source>
</reference>
<comment type="caution">
    <text evidence="1">The sequence shown here is derived from an EMBL/GenBank/DDBJ whole genome shotgun (WGS) entry which is preliminary data.</text>
</comment>
<name>A0A4U5P865_STECR</name>
<dbReference type="AlphaFoldDB" id="A0A4U5P865"/>